<comment type="similarity">
    <text evidence="1">Belongs to the ROK (NagC/XylR) family.</text>
</comment>
<sequence>MLTEKFCRSYRCLVSGTVGVHALVRRAHEERVLSLLRDRGALSRAQIATRVGLSRTTLSEITGELLARGAIVVVNTDAKARAGSGRPAELLALDPHSGQFMGVDLGHNRVRVAVADASHEIIARGVSSYAAETPWADRLAAAFALIERTGRESGVTYQALQGVGVGLAGPQPAGSAQSGIVSDAFSRRFAAPVLVDNNTRFAALAEAIAGGDDVRDVLYVRLSDGIGGGLVVGGRLVAGRFGVAGEFGHITADRSGDVCRCGKRGCLETVASVPAVLRACRLATIEDLSAALATGDSTAITTIERVATAVGRVLADAALILNPEQIVIGGRLVRAAPGIVARAGAIVEAELVPAGGDRPRIRAARLGDDDGTLGAIAALFKQSPLLAGYPETAGSMQ</sequence>
<dbReference type="Gene3D" id="1.10.10.10">
    <property type="entry name" value="Winged helix-like DNA-binding domain superfamily/Winged helix DNA-binding domain"/>
    <property type="match status" value="1"/>
</dbReference>
<dbReference type="PROSITE" id="PS01125">
    <property type="entry name" value="ROK"/>
    <property type="match status" value="1"/>
</dbReference>
<dbReference type="Gene3D" id="3.30.420.40">
    <property type="match status" value="2"/>
</dbReference>
<comment type="caution">
    <text evidence="2">The sequence shown here is derived from an EMBL/GenBank/DDBJ whole genome shotgun (WGS) entry which is preliminary data.</text>
</comment>
<name>A0A919S8U8_9ACTN</name>
<dbReference type="SUPFAM" id="SSF46785">
    <property type="entry name" value="Winged helix' DNA-binding domain"/>
    <property type="match status" value="1"/>
</dbReference>
<reference evidence="2" key="1">
    <citation type="submission" date="2021-03" db="EMBL/GenBank/DDBJ databases">
        <title>Whole genome shotgun sequence of Actinoplanes consettensis NBRC 14913.</title>
        <authorList>
            <person name="Komaki H."/>
            <person name="Tamura T."/>
        </authorList>
    </citation>
    <scope>NUCLEOTIDE SEQUENCE</scope>
    <source>
        <strain evidence="2">NBRC 14913</strain>
    </source>
</reference>
<dbReference type="InterPro" id="IPR036388">
    <property type="entry name" value="WH-like_DNA-bd_sf"/>
</dbReference>
<evidence type="ECO:0000313" key="2">
    <source>
        <dbReference type="EMBL" id="GIM66853.1"/>
    </source>
</evidence>
<evidence type="ECO:0000256" key="1">
    <source>
        <dbReference type="ARBA" id="ARBA00006479"/>
    </source>
</evidence>
<evidence type="ECO:0000313" key="3">
    <source>
        <dbReference type="Proteomes" id="UP000680865"/>
    </source>
</evidence>
<dbReference type="SUPFAM" id="SSF53067">
    <property type="entry name" value="Actin-like ATPase domain"/>
    <property type="match status" value="1"/>
</dbReference>
<organism evidence="2 3">
    <name type="scientific">Winogradskya consettensis</name>
    <dbReference type="NCBI Taxonomy" id="113560"/>
    <lineage>
        <taxon>Bacteria</taxon>
        <taxon>Bacillati</taxon>
        <taxon>Actinomycetota</taxon>
        <taxon>Actinomycetes</taxon>
        <taxon>Micromonosporales</taxon>
        <taxon>Micromonosporaceae</taxon>
        <taxon>Winogradskya</taxon>
    </lineage>
</organism>
<dbReference type="PANTHER" id="PTHR18964:SF149">
    <property type="entry name" value="BIFUNCTIONAL UDP-N-ACETYLGLUCOSAMINE 2-EPIMERASE_N-ACETYLMANNOSAMINE KINASE"/>
    <property type="match status" value="1"/>
</dbReference>
<dbReference type="InterPro" id="IPR000600">
    <property type="entry name" value="ROK"/>
</dbReference>
<proteinExistence type="inferred from homology"/>
<dbReference type="PANTHER" id="PTHR18964">
    <property type="entry name" value="ROK (REPRESSOR, ORF, KINASE) FAMILY"/>
    <property type="match status" value="1"/>
</dbReference>
<dbReference type="Proteomes" id="UP000680865">
    <property type="component" value="Unassembled WGS sequence"/>
</dbReference>
<dbReference type="InterPro" id="IPR036390">
    <property type="entry name" value="WH_DNA-bd_sf"/>
</dbReference>
<dbReference type="InterPro" id="IPR049874">
    <property type="entry name" value="ROK_cs"/>
</dbReference>
<keyword evidence="3" id="KW-1185">Reference proteome</keyword>
<accession>A0A919S8U8</accession>
<protein>
    <submittedName>
        <fullName evidence="2">Transcriptional regulator</fullName>
    </submittedName>
</protein>
<dbReference type="AlphaFoldDB" id="A0A919S8U8"/>
<gene>
    <name evidence="2" type="ORF">Aco04nite_03690</name>
</gene>
<dbReference type="Pfam" id="PF00480">
    <property type="entry name" value="ROK"/>
    <property type="match status" value="1"/>
</dbReference>
<dbReference type="Pfam" id="PF13412">
    <property type="entry name" value="HTH_24"/>
    <property type="match status" value="1"/>
</dbReference>
<dbReference type="EMBL" id="BOQP01000003">
    <property type="protein sequence ID" value="GIM66853.1"/>
    <property type="molecule type" value="Genomic_DNA"/>
</dbReference>
<dbReference type="InterPro" id="IPR043129">
    <property type="entry name" value="ATPase_NBD"/>
</dbReference>